<dbReference type="RefSeq" id="WP_188870444.1">
    <property type="nucleotide sequence ID" value="NZ_BMOO01000002.1"/>
</dbReference>
<dbReference type="SUPFAM" id="SSF53328">
    <property type="entry name" value="Formyltransferase"/>
    <property type="match status" value="1"/>
</dbReference>
<dbReference type="PRINTS" id="PR01575">
    <property type="entry name" value="FFH4HYDRLASE"/>
</dbReference>
<protein>
    <submittedName>
        <fullName evidence="4">Formyltetrahydrofolate deformylase</fullName>
        <ecNumber evidence="5">3.5.1.10</ecNumber>
    </submittedName>
</protein>
<dbReference type="Proteomes" id="UP000765891">
    <property type="component" value="Unassembled WGS sequence"/>
</dbReference>
<dbReference type="InterPro" id="IPR004810">
    <property type="entry name" value="PurU"/>
</dbReference>
<feature type="domain" description="ACT" evidence="3">
    <location>
        <begin position="7"/>
        <end position="86"/>
    </location>
</feature>
<dbReference type="GO" id="GO:0006730">
    <property type="term" value="P:one-carbon metabolic process"/>
    <property type="evidence" value="ECO:0007669"/>
    <property type="project" value="UniProtKB-KW"/>
</dbReference>
<dbReference type="InterPro" id="IPR002376">
    <property type="entry name" value="Formyl_transf_N"/>
</dbReference>
<dbReference type="InterPro" id="IPR002912">
    <property type="entry name" value="ACT_dom"/>
</dbReference>
<dbReference type="Gene3D" id="3.40.50.170">
    <property type="entry name" value="Formyl transferase, N-terminal domain"/>
    <property type="match status" value="1"/>
</dbReference>
<keyword evidence="1" id="KW-0554">One-carbon metabolism</keyword>
<dbReference type="OrthoDB" id="27277at2157"/>
<organism evidence="4 6">
    <name type="scientific">Halarchaeum rubridurum</name>
    <dbReference type="NCBI Taxonomy" id="489911"/>
    <lineage>
        <taxon>Archaea</taxon>
        <taxon>Methanobacteriati</taxon>
        <taxon>Methanobacteriota</taxon>
        <taxon>Stenosarchaea group</taxon>
        <taxon>Halobacteria</taxon>
        <taxon>Halobacteriales</taxon>
        <taxon>Halobacteriaceae</taxon>
    </lineage>
</organism>
<reference evidence="5" key="3">
    <citation type="submission" date="2021-03" db="EMBL/GenBank/DDBJ databases">
        <title>Genomic Encyclopedia of Type Strains, Phase IV (KMG-IV): sequencing the most valuable type-strain genomes for metagenomic binning, comparative biology and taxonomic classification.</title>
        <authorList>
            <person name="Goeker M."/>
        </authorList>
    </citation>
    <scope>NUCLEOTIDE SEQUENCE</scope>
    <source>
        <strain evidence="5">DSM 22443</strain>
    </source>
</reference>
<comment type="caution">
    <text evidence="4">The sequence shown here is derived from an EMBL/GenBank/DDBJ whole genome shotgun (WGS) entry which is preliminary data.</text>
</comment>
<evidence type="ECO:0000256" key="2">
    <source>
        <dbReference type="ARBA" id="ARBA00022801"/>
    </source>
</evidence>
<dbReference type="EC" id="3.5.1.10" evidence="5"/>
<dbReference type="GO" id="GO:0006189">
    <property type="term" value="P:'de novo' IMP biosynthetic process"/>
    <property type="evidence" value="ECO:0007669"/>
    <property type="project" value="InterPro"/>
</dbReference>
<dbReference type="PANTHER" id="PTHR42706:SF1">
    <property type="entry name" value="FORMYLTETRAHYDROFOLATE DEFORMYLASE 2, MITOCHONDRIAL"/>
    <property type="match status" value="1"/>
</dbReference>
<evidence type="ECO:0000313" key="6">
    <source>
        <dbReference type="Proteomes" id="UP000614609"/>
    </source>
</evidence>
<evidence type="ECO:0000313" key="4">
    <source>
        <dbReference type="EMBL" id="GGM61782.1"/>
    </source>
</evidence>
<dbReference type="NCBIfam" id="NF004684">
    <property type="entry name" value="PRK06027.1"/>
    <property type="match status" value="1"/>
</dbReference>
<reference evidence="4" key="1">
    <citation type="journal article" date="2014" name="Int. J. Syst. Evol. Microbiol.">
        <title>Complete genome sequence of Corynebacterium casei LMG S-19264T (=DSM 44701T), isolated from a smear-ripened cheese.</title>
        <authorList>
            <consortium name="US DOE Joint Genome Institute (JGI-PGF)"/>
            <person name="Walter F."/>
            <person name="Albersmeier A."/>
            <person name="Kalinowski J."/>
            <person name="Ruckert C."/>
        </authorList>
    </citation>
    <scope>NUCLEOTIDE SEQUENCE</scope>
    <source>
        <strain evidence="4">JCM 16108</strain>
    </source>
</reference>
<gene>
    <name evidence="4" type="ORF">GCM10009017_09750</name>
    <name evidence="5" type="ORF">J2752_001431</name>
</gene>
<sequence length="304" mass="33036">MNPNLTEVTVIGDDDTGVLTRVTSVLFEHDVELEELDQQEEQGVFRVKALADTSDADEDALEDDLAAACDELDVDLRVRFPEDRGGDSLGVLVTKESHCLEAMLDAVESGALDADVEVVIGNHSTLADIAEDHDVPFHDVGDENGNPDESEILDLLDEYDVDVVALARYIQIISPELVFHYENRIINVHPSLLPAFPGAAAYRQAVNKGARIAGVTAHYVTPNLDQGPIITQRAFNVPDDAKEADLQEQGQPLEADALIEAVRLHVEGALEVADGRTYVDDADADLGLPAEVRELNPSEPTDRN</sequence>
<dbReference type="PIRSF" id="PIRSF036480">
    <property type="entry name" value="FormyFH4_hydr"/>
    <property type="match status" value="1"/>
</dbReference>
<dbReference type="Pfam" id="PF00551">
    <property type="entry name" value="Formyl_trans_N"/>
    <property type="match status" value="1"/>
</dbReference>
<dbReference type="AlphaFoldDB" id="A0A830FUC5"/>
<proteinExistence type="predicted"/>
<dbReference type="EMBL" id="BMOO01000002">
    <property type="protein sequence ID" value="GGM61782.1"/>
    <property type="molecule type" value="Genomic_DNA"/>
</dbReference>
<accession>A0A830FUC5</accession>
<dbReference type="Pfam" id="PF13740">
    <property type="entry name" value="ACT_6"/>
    <property type="match status" value="1"/>
</dbReference>
<reference evidence="4" key="2">
    <citation type="submission" date="2020-09" db="EMBL/GenBank/DDBJ databases">
        <authorList>
            <person name="Sun Q."/>
            <person name="Ohkuma M."/>
        </authorList>
    </citation>
    <scope>NUCLEOTIDE SEQUENCE</scope>
    <source>
        <strain evidence="4">JCM 16108</strain>
    </source>
</reference>
<dbReference type="PROSITE" id="PS51671">
    <property type="entry name" value="ACT"/>
    <property type="match status" value="1"/>
</dbReference>
<evidence type="ECO:0000259" key="3">
    <source>
        <dbReference type="PROSITE" id="PS51671"/>
    </source>
</evidence>
<evidence type="ECO:0000256" key="1">
    <source>
        <dbReference type="ARBA" id="ARBA00022563"/>
    </source>
</evidence>
<dbReference type="PANTHER" id="PTHR42706">
    <property type="entry name" value="FORMYLTETRAHYDROFOLATE DEFORMYLASE"/>
    <property type="match status" value="1"/>
</dbReference>
<evidence type="ECO:0000313" key="5">
    <source>
        <dbReference type="EMBL" id="MBP1954519.1"/>
    </source>
</evidence>
<dbReference type="InterPro" id="IPR036477">
    <property type="entry name" value="Formyl_transf_N_sf"/>
</dbReference>
<dbReference type="InterPro" id="IPR045865">
    <property type="entry name" value="ACT-like_dom_sf"/>
</dbReference>
<dbReference type="SUPFAM" id="SSF55021">
    <property type="entry name" value="ACT-like"/>
    <property type="match status" value="1"/>
</dbReference>
<dbReference type="Gene3D" id="3.30.70.260">
    <property type="match status" value="1"/>
</dbReference>
<dbReference type="Proteomes" id="UP000614609">
    <property type="component" value="Unassembled WGS sequence"/>
</dbReference>
<keyword evidence="6" id="KW-1185">Reference proteome</keyword>
<name>A0A830FUC5_9EURY</name>
<dbReference type="GO" id="GO:0008864">
    <property type="term" value="F:formyltetrahydrofolate deformylase activity"/>
    <property type="evidence" value="ECO:0007669"/>
    <property type="project" value="UniProtKB-EC"/>
</dbReference>
<keyword evidence="2 5" id="KW-0378">Hydrolase</keyword>
<dbReference type="EMBL" id="JAGGKO010000002">
    <property type="protein sequence ID" value="MBP1954519.1"/>
    <property type="molecule type" value="Genomic_DNA"/>
</dbReference>